<keyword evidence="4" id="KW-1185">Reference proteome</keyword>
<keyword evidence="1" id="KW-0677">Repeat</keyword>
<proteinExistence type="predicted"/>
<comment type="caution">
    <text evidence="3">The sequence shown here is derived from an EMBL/GenBank/DDBJ whole genome shotgun (WGS) entry which is preliminary data.</text>
</comment>
<dbReference type="Gene3D" id="2.20.110.10">
    <property type="entry name" value="Histone H3 K4-specific methyltransferase SET7/9 N-terminal domain"/>
    <property type="match status" value="2"/>
</dbReference>
<feature type="chain" id="PRO_5010186024" description="Peptidase M48 domain-containing protein" evidence="2">
    <location>
        <begin position="21"/>
        <end position="376"/>
    </location>
</feature>
<dbReference type="InterPro" id="IPR003409">
    <property type="entry name" value="MORN"/>
</dbReference>
<evidence type="ECO:0000313" key="3">
    <source>
        <dbReference type="EMBL" id="OIN56434.1"/>
    </source>
</evidence>
<dbReference type="PANTHER" id="PTHR43215">
    <property type="entry name" value="RADIAL SPOKE HEAD 1 HOMOLOG"/>
    <property type="match status" value="1"/>
</dbReference>
<dbReference type="AlphaFoldDB" id="A0A1S2VCJ2"/>
<dbReference type="Proteomes" id="UP000181790">
    <property type="component" value="Unassembled WGS sequence"/>
</dbReference>
<reference evidence="3 4" key="1">
    <citation type="submission" date="2016-10" db="EMBL/GenBank/DDBJ databases">
        <title>Arsenicibacter rosenii gen. nov., sp. nov., an efficient arsenic-methylating bacterium isolated from an arsenic-contaminated paddy soil.</title>
        <authorList>
            <person name="Huang K."/>
        </authorList>
    </citation>
    <scope>NUCLEOTIDE SEQUENCE [LARGE SCALE GENOMIC DNA]</scope>
    <source>
        <strain evidence="3 4">SM-1</strain>
    </source>
</reference>
<evidence type="ECO:0000313" key="4">
    <source>
        <dbReference type="Proteomes" id="UP000181790"/>
    </source>
</evidence>
<organism evidence="3 4">
    <name type="scientific">Arsenicibacter rosenii</name>
    <dbReference type="NCBI Taxonomy" id="1750698"/>
    <lineage>
        <taxon>Bacteria</taxon>
        <taxon>Pseudomonadati</taxon>
        <taxon>Bacteroidota</taxon>
        <taxon>Cytophagia</taxon>
        <taxon>Cytophagales</taxon>
        <taxon>Spirosomataceae</taxon>
        <taxon>Arsenicibacter</taxon>
    </lineage>
</organism>
<feature type="signal peptide" evidence="2">
    <location>
        <begin position="1"/>
        <end position="20"/>
    </location>
</feature>
<dbReference type="SUPFAM" id="SSF82185">
    <property type="entry name" value="Histone H3 K4-specific methyltransferase SET7/9 N-terminal domain"/>
    <property type="match status" value="1"/>
</dbReference>
<accession>A0A1S2VCJ2</accession>
<evidence type="ECO:0008006" key="5">
    <source>
        <dbReference type="Google" id="ProtNLM"/>
    </source>
</evidence>
<dbReference type="EMBL" id="MORL01000023">
    <property type="protein sequence ID" value="OIN56434.1"/>
    <property type="molecule type" value="Genomic_DNA"/>
</dbReference>
<name>A0A1S2VCJ2_9BACT</name>
<sequence length="376" mass="41675">MRFVLFSVGLWLITQVTLLAQTGNRQSPIHQHAFVCNYTGQAGTQSLCNYMMYTASNGHAEKVVDRILKPIGLVRNFKIIECPNTRNCFATVVSGQRFIIYDGAFMQRIEDMTETDWSAISIMAHEIGHHLQGHTIDGKGGQPMKEIEADRFSGFVLHQLGASLDEALIAIKTLGAEEATTTHPAKQARIDAIRKGWTEAEEIYPQQDSNRIARNTAQRPANPLAMTNPDAPAKETTTPAKAVGKTKIGCLSGDCQDGYGIFVNPTLEKYQGDFANGSKHGEGVQFYPDGKMKYKGTFSDDVRSGNGLYFYRNGDKYVGQFQDNLPHGKGTYYFSDGDRFVGTFIKGKREGFGILYNTDGTQESGNYENDELVEEN</sequence>
<dbReference type="RefSeq" id="WP_071505961.1">
    <property type="nucleotide sequence ID" value="NZ_MORL01000023.1"/>
</dbReference>
<keyword evidence="2" id="KW-0732">Signal</keyword>
<dbReference type="SMART" id="SM00698">
    <property type="entry name" value="MORN"/>
    <property type="match status" value="4"/>
</dbReference>
<gene>
    <name evidence="3" type="ORF">BLX24_25005</name>
</gene>
<dbReference type="PANTHER" id="PTHR43215:SF14">
    <property type="entry name" value="RADIAL SPOKE HEAD 1 HOMOLOG"/>
    <property type="match status" value="1"/>
</dbReference>
<protein>
    <recommendedName>
        <fullName evidence="5">Peptidase M48 domain-containing protein</fullName>
    </recommendedName>
</protein>
<evidence type="ECO:0000256" key="2">
    <source>
        <dbReference type="SAM" id="SignalP"/>
    </source>
</evidence>
<dbReference type="Pfam" id="PF02493">
    <property type="entry name" value="MORN"/>
    <property type="match status" value="4"/>
</dbReference>
<evidence type="ECO:0000256" key="1">
    <source>
        <dbReference type="ARBA" id="ARBA00022737"/>
    </source>
</evidence>
<dbReference type="OrthoDB" id="1173761at2"/>